<sequence length="293" mass="33308">MPLIDYLGRDARSSEPSGNCLSQRVTNDQVIEYYQLTLNDLEPVPAIYVYPTKKEEPLPVVIYLHSHGGDFSLGKSELLKGASYFVEPSFAQALTSMGYGVWTIDAWGFEERGGVAESELFKRFLLTGRTLWGMRLFDVLSLIDYLETREDIDAQRIATIGLSMGGLLSWWASALDERVKVCIDLAGQVEVESLLKHQMLDCHGYYYYVPDLLTEYTTLAIQQKIAPRKRLTIVGKNDRMCLAEGVTRLNKHLALYYQKLGVPTNFQGYALNGGHFETHEMRSKWQAFLKEQL</sequence>
<name>A0ABZ2SU85_9ENTE</name>
<dbReference type="InterPro" id="IPR029058">
    <property type="entry name" value="AB_hydrolase_fold"/>
</dbReference>
<evidence type="ECO:0000259" key="1">
    <source>
        <dbReference type="Pfam" id="PF00326"/>
    </source>
</evidence>
<dbReference type="SUPFAM" id="SSF53474">
    <property type="entry name" value="alpha/beta-Hydrolases"/>
    <property type="match status" value="1"/>
</dbReference>
<dbReference type="EMBL" id="CP147250">
    <property type="protein sequence ID" value="WYJ79306.1"/>
    <property type="molecule type" value="Genomic_DNA"/>
</dbReference>
<gene>
    <name evidence="2" type="ORF">DOK79_000818</name>
</gene>
<evidence type="ECO:0000313" key="3">
    <source>
        <dbReference type="Proteomes" id="UP000664360"/>
    </source>
</evidence>
<evidence type="ECO:0000313" key="2">
    <source>
        <dbReference type="EMBL" id="WYJ79306.1"/>
    </source>
</evidence>
<protein>
    <recommendedName>
        <fullName evidence="1">Peptidase S9 prolyl oligopeptidase catalytic domain-containing protein</fullName>
    </recommendedName>
</protein>
<organism evidence="2 3">
    <name type="scientific">Candidatus Enterococcus mangumiae</name>
    <dbReference type="NCBI Taxonomy" id="2230878"/>
    <lineage>
        <taxon>Bacteria</taxon>
        <taxon>Bacillati</taxon>
        <taxon>Bacillota</taxon>
        <taxon>Bacilli</taxon>
        <taxon>Lactobacillales</taxon>
        <taxon>Enterococcaceae</taxon>
        <taxon>Enterococcus</taxon>
    </lineage>
</organism>
<reference evidence="2 3" key="2">
    <citation type="submission" date="2024-03" db="EMBL/GenBank/DDBJ databases">
        <title>The Genome Sequence of Enterococcus sp. DIV1094.</title>
        <authorList>
            <consortium name="The Broad Institute Genomics Platform"/>
            <consortium name="The Broad Institute Microbial Omics Core"/>
            <consortium name="The Broad Institute Genomic Center for Infectious Diseases"/>
            <person name="Earl A."/>
            <person name="Manson A."/>
            <person name="Gilmore M."/>
            <person name="Schwartman J."/>
            <person name="Shea T."/>
            <person name="Abouelleil A."/>
            <person name="Cao P."/>
            <person name="Chapman S."/>
            <person name="Cusick C."/>
            <person name="Young S."/>
            <person name="Neafsey D."/>
            <person name="Nusbaum C."/>
            <person name="Birren B."/>
        </authorList>
    </citation>
    <scope>NUCLEOTIDE SEQUENCE [LARGE SCALE GENOMIC DNA]</scope>
    <source>
        <strain evidence="2 3">DIV1094</strain>
    </source>
</reference>
<dbReference type="Pfam" id="PF00326">
    <property type="entry name" value="Peptidase_S9"/>
    <property type="match status" value="1"/>
</dbReference>
<dbReference type="PANTHER" id="PTHR47381">
    <property type="entry name" value="ALPHA/BETA-HYDROLASES SUPERFAMILY PROTEIN"/>
    <property type="match status" value="1"/>
</dbReference>
<dbReference type="InterPro" id="IPR001375">
    <property type="entry name" value="Peptidase_S9_cat"/>
</dbReference>
<feature type="domain" description="Peptidase S9 prolyl oligopeptidase catalytic" evidence="1">
    <location>
        <begin position="92"/>
        <end position="286"/>
    </location>
</feature>
<dbReference type="PANTHER" id="PTHR47381:SF3">
    <property type="entry name" value="ALPHA_BETA-HYDROLASES SUPERFAMILY PROTEIN"/>
    <property type="match status" value="1"/>
</dbReference>
<dbReference type="Proteomes" id="UP000664360">
    <property type="component" value="Chromosome"/>
</dbReference>
<proteinExistence type="predicted"/>
<reference evidence="2 3" key="1">
    <citation type="submission" date="2021-03" db="EMBL/GenBank/DDBJ databases">
        <authorList>
            <person name="Gilmore M.S."/>
            <person name="Schwartzman J."/>
            <person name="Van Tyne D."/>
            <person name="Martin M."/>
            <person name="Earl A.M."/>
            <person name="Manson A.L."/>
            <person name="Straub T."/>
            <person name="Salamzade R."/>
            <person name="Saavedra J."/>
            <person name="Lebreton F."/>
            <person name="Prichula J."/>
            <person name="Schaufler K."/>
            <person name="Gaca A."/>
            <person name="Sgardioli B."/>
            <person name="Wagenaar J."/>
            <person name="Strong T."/>
        </authorList>
    </citation>
    <scope>NUCLEOTIDE SEQUENCE [LARGE SCALE GENOMIC DNA]</scope>
    <source>
        <strain evidence="2 3">DIV1094</strain>
    </source>
</reference>
<dbReference type="RefSeq" id="WP_206853806.1">
    <property type="nucleotide sequence ID" value="NZ_CP147250.1"/>
</dbReference>
<keyword evidence="3" id="KW-1185">Reference proteome</keyword>
<accession>A0ABZ2SU85</accession>
<dbReference type="Gene3D" id="3.40.50.1820">
    <property type="entry name" value="alpha/beta hydrolase"/>
    <property type="match status" value="1"/>
</dbReference>